<reference evidence="2 3" key="1">
    <citation type="journal article" date="2019" name="Mol. Biol. Evol.">
        <title>Blast fungal genomes show frequent chromosomal changes, gene gains and losses, and effector gene turnover.</title>
        <authorList>
            <person name="Gomez Luciano L.B."/>
            <person name="Jason Tsai I."/>
            <person name="Chuma I."/>
            <person name="Tosa Y."/>
            <person name="Chen Y.H."/>
            <person name="Li J.Y."/>
            <person name="Li M.Y."/>
            <person name="Jade Lu M.Y."/>
            <person name="Nakayashiki H."/>
            <person name="Li W.H."/>
        </authorList>
    </citation>
    <scope>NUCLEOTIDE SEQUENCE [LARGE SCALE GENOMIC DNA]</scope>
    <source>
        <strain evidence="2">MZ5-1-6</strain>
    </source>
</reference>
<protein>
    <submittedName>
        <fullName evidence="2">Uncharacterized protein</fullName>
    </submittedName>
</protein>
<sequence length="73" mass="8349">MMSVGRPRKRAWLCGYRCVAITKAGRDGPKLVISVMCAFPHRICRSPSHMQQRDSRRGLGSLGDRFDRWSTQL</sequence>
<gene>
    <name evidence="2" type="ORF">PoMZ_04504</name>
</gene>
<dbReference type="VEuPathDB" id="FungiDB:M_BR32_EuGene_00050471"/>
<evidence type="ECO:0000256" key="1">
    <source>
        <dbReference type="SAM" id="MobiDB-lite"/>
    </source>
</evidence>
<dbReference type="EMBL" id="CP034206">
    <property type="protein sequence ID" value="QBZ59543.1"/>
    <property type="molecule type" value="Genomic_DNA"/>
</dbReference>
<accession>A0A4P7NAF0</accession>
<dbReference type="Proteomes" id="UP000294847">
    <property type="component" value="Chromosome 3"/>
</dbReference>
<name>A0A4P7NAF0_PYROR</name>
<organism evidence="2 3">
    <name type="scientific">Pyricularia oryzae</name>
    <name type="common">Rice blast fungus</name>
    <name type="synonym">Magnaporthe oryzae</name>
    <dbReference type="NCBI Taxonomy" id="318829"/>
    <lineage>
        <taxon>Eukaryota</taxon>
        <taxon>Fungi</taxon>
        <taxon>Dikarya</taxon>
        <taxon>Ascomycota</taxon>
        <taxon>Pezizomycotina</taxon>
        <taxon>Sordariomycetes</taxon>
        <taxon>Sordariomycetidae</taxon>
        <taxon>Magnaporthales</taxon>
        <taxon>Pyriculariaceae</taxon>
        <taxon>Pyricularia</taxon>
    </lineage>
</organism>
<dbReference type="AlphaFoldDB" id="A0A4P7NAF0"/>
<feature type="region of interest" description="Disordered" evidence="1">
    <location>
        <begin position="47"/>
        <end position="73"/>
    </location>
</feature>
<evidence type="ECO:0000313" key="3">
    <source>
        <dbReference type="Proteomes" id="UP000294847"/>
    </source>
</evidence>
<proteinExistence type="predicted"/>
<feature type="compositionally biased region" description="Basic and acidic residues" evidence="1">
    <location>
        <begin position="64"/>
        <end position="73"/>
    </location>
</feature>
<evidence type="ECO:0000313" key="2">
    <source>
        <dbReference type="EMBL" id="QBZ59543.1"/>
    </source>
</evidence>